<dbReference type="OrthoDB" id="9803968at2"/>
<name>A0A318RCX6_WILLI</name>
<evidence type="ECO:0000259" key="4">
    <source>
        <dbReference type="Pfam" id="PF13193"/>
    </source>
</evidence>
<dbReference type="InterPro" id="IPR050237">
    <property type="entry name" value="ATP-dep_AMP-bd_enzyme"/>
</dbReference>
<dbReference type="PROSITE" id="PS00455">
    <property type="entry name" value="AMP_BINDING"/>
    <property type="match status" value="1"/>
</dbReference>
<comment type="caution">
    <text evidence="5">The sequence shown here is derived from an EMBL/GenBank/DDBJ whole genome shotgun (WGS) entry which is preliminary data.</text>
</comment>
<dbReference type="SUPFAM" id="SSF56801">
    <property type="entry name" value="Acetyl-CoA synthetase-like"/>
    <property type="match status" value="1"/>
</dbReference>
<feature type="domain" description="AMP-dependent synthetase/ligase" evidence="3">
    <location>
        <begin position="40"/>
        <end position="410"/>
    </location>
</feature>
<dbReference type="InterPro" id="IPR020845">
    <property type="entry name" value="AMP-binding_CS"/>
</dbReference>
<evidence type="ECO:0000256" key="2">
    <source>
        <dbReference type="ARBA" id="ARBA00022598"/>
    </source>
</evidence>
<dbReference type="FunFam" id="3.30.300.30:FF:000008">
    <property type="entry name" value="2,3-dihydroxybenzoate-AMP ligase"/>
    <property type="match status" value="1"/>
</dbReference>
<accession>A0A318RCX6</accession>
<reference evidence="5 6" key="1">
    <citation type="submission" date="2018-06" db="EMBL/GenBank/DDBJ databases">
        <title>Genomic Encyclopedia of Type Strains, Phase IV (KMG-IV): sequencing the most valuable type-strain genomes for metagenomic binning, comparative biology and taxonomic classification.</title>
        <authorList>
            <person name="Goeker M."/>
        </authorList>
    </citation>
    <scope>NUCLEOTIDE SEQUENCE [LARGE SCALE GENOMIC DNA]</scope>
    <source>
        <strain evidence="5 6">DSM 45521</strain>
    </source>
</reference>
<evidence type="ECO:0000259" key="3">
    <source>
        <dbReference type="Pfam" id="PF00501"/>
    </source>
</evidence>
<evidence type="ECO:0000256" key="1">
    <source>
        <dbReference type="ARBA" id="ARBA00006432"/>
    </source>
</evidence>
<dbReference type="RefSeq" id="WP_110473038.1">
    <property type="nucleotide sequence ID" value="NZ_QJSP01000034.1"/>
</dbReference>
<gene>
    <name evidence="5" type="ORF">DFR67_1344</name>
</gene>
<dbReference type="Proteomes" id="UP000247591">
    <property type="component" value="Unassembled WGS sequence"/>
</dbReference>
<dbReference type="AlphaFoldDB" id="A0A318RCX6"/>
<keyword evidence="2 5" id="KW-0436">Ligase</keyword>
<feature type="domain" description="AMP-binding enzyme C-terminal" evidence="4">
    <location>
        <begin position="461"/>
        <end position="538"/>
    </location>
</feature>
<proteinExistence type="inferred from homology"/>
<dbReference type="EMBL" id="QJSP01000034">
    <property type="protein sequence ID" value="PYE11687.1"/>
    <property type="molecule type" value="Genomic_DNA"/>
</dbReference>
<dbReference type="InterPro" id="IPR042099">
    <property type="entry name" value="ANL_N_sf"/>
</dbReference>
<dbReference type="PANTHER" id="PTHR43767:SF1">
    <property type="entry name" value="NONRIBOSOMAL PEPTIDE SYNTHASE PES1 (EUROFUNG)-RELATED"/>
    <property type="match status" value="1"/>
</dbReference>
<dbReference type="GO" id="GO:0016878">
    <property type="term" value="F:acid-thiol ligase activity"/>
    <property type="evidence" value="ECO:0007669"/>
    <property type="project" value="UniProtKB-ARBA"/>
</dbReference>
<dbReference type="PANTHER" id="PTHR43767">
    <property type="entry name" value="LONG-CHAIN-FATTY-ACID--COA LIGASE"/>
    <property type="match status" value="1"/>
</dbReference>
<dbReference type="Gene3D" id="3.30.300.30">
    <property type="match status" value="1"/>
</dbReference>
<evidence type="ECO:0000313" key="6">
    <source>
        <dbReference type="Proteomes" id="UP000247591"/>
    </source>
</evidence>
<dbReference type="InterPro" id="IPR025110">
    <property type="entry name" value="AMP-bd_C"/>
</dbReference>
<organism evidence="5 6">
    <name type="scientific">Williamsia limnetica</name>
    <dbReference type="NCBI Taxonomy" id="882452"/>
    <lineage>
        <taxon>Bacteria</taxon>
        <taxon>Bacillati</taxon>
        <taxon>Actinomycetota</taxon>
        <taxon>Actinomycetes</taxon>
        <taxon>Mycobacteriales</taxon>
        <taxon>Nocardiaceae</taxon>
        <taxon>Williamsia</taxon>
    </lineage>
</organism>
<dbReference type="InterPro" id="IPR000873">
    <property type="entry name" value="AMP-dep_synth/lig_dom"/>
</dbReference>
<comment type="similarity">
    <text evidence="1">Belongs to the ATP-dependent AMP-binding enzyme family.</text>
</comment>
<dbReference type="Pfam" id="PF00501">
    <property type="entry name" value="AMP-binding"/>
    <property type="match status" value="1"/>
</dbReference>
<dbReference type="Pfam" id="PF13193">
    <property type="entry name" value="AMP-binding_C"/>
    <property type="match status" value="1"/>
</dbReference>
<keyword evidence="6" id="KW-1185">Reference proteome</keyword>
<sequence length="551" mass="60605">MTTHIDDREIRPEDRYESAVTAQFRSDGYWRDESLAQWVDHWASVQPEVEVFSDGDVAYTWAELRNKGYRLAAALRKRGIGRGDRVQVQLPNWSEFAVIYVALARIGAVLVPTMPIYRHDEVAYVINHSGARMSFVGNMFRGFNYADMLEEIRPQCVGLEEVVVVRAEDGASVTRFEELVGEGDTPLDEELGPIPSADDTHAIIYTSGTESRPKGCQHTFNTMTYSLYNLCRDILHLGPGEVMFQPSPVTHATGLMAGVTGPIVLGASAHIMPAWDPVDGMRRIEKYRCTASMTATPFVRMALDALDGGEFDVSSLKVWDCAGAPIPEVLLREWQAKMPTTALLPLYGCSEGFIVTACTPDSDPAKAVTSDGNAPAGVWLELRDPDGAVVPQGEEGEIWHGGPGLMLSYWQNPERTANEIDADGFKRSGDLGRMDPDGYLRVTGRIKDLIIRGGTNISAREIEEHLLTHPDIVNAAVVGYPDERLGERACAFVVPAEGATPTLEAVADYLKNDRKIAIQKLPERLTIVESLPTTATGKVQKFLLRNTLTAQ</sequence>
<protein>
    <submittedName>
        <fullName evidence="5">Cyclohexanecarboxylate-CoA ligase/acyl-CoA synthetase</fullName>
    </submittedName>
</protein>
<dbReference type="InterPro" id="IPR045851">
    <property type="entry name" value="AMP-bd_C_sf"/>
</dbReference>
<evidence type="ECO:0000313" key="5">
    <source>
        <dbReference type="EMBL" id="PYE11687.1"/>
    </source>
</evidence>
<dbReference type="Gene3D" id="3.40.50.12780">
    <property type="entry name" value="N-terminal domain of ligase-like"/>
    <property type="match status" value="1"/>
</dbReference>